<organism evidence="3 4">
    <name type="scientific">Miscanthus lutarioriparius</name>
    <dbReference type="NCBI Taxonomy" id="422564"/>
    <lineage>
        <taxon>Eukaryota</taxon>
        <taxon>Viridiplantae</taxon>
        <taxon>Streptophyta</taxon>
        <taxon>Embryophyta</taxon>
        <taxon>Tracheophyta</taxon>
        <taxon>Spermatophyta</taxon>
        <taxon>Magnoliopsida</taxon>
        <taxon>Liliopsida</taxon>
        <taxon>Poales</taxon>
        <taxon>Poaceae</taxon>
        <taxon>PACMAD clade</taxon>
        <taxon>Panicoideae</taxon>
        <taxon>Andropogonodae</taxon>
        <taxon>Andropogoneae</taxon>
        <taxon>Saccharinae</taxon>
        <taxon>Miscanthus</taxon>
    </lineage>
</organism>
<accession>A0A811RB87</accession>
<evidence type="ECO:0000313" key="4">
    <source>
        <dbReference type="Proteomes" id="UP000604825"/>
    </source>
</evidence>
<sequence>MNPVHVPFPPSHTGSHLAFTDPLCLPCPRFPFLQGSNSSPSDPFPLPLDQLLLRSAAAAREAIPLGPSSSACLPPSRLHLRNLNLHQGSARASTLLMTEQVIKEAVTSTPASTEPKCGDLLINSPVVMDGSSMTPDVKRKEKPIPHYLRASTSSCHDNCKFGIKHSSEPKKYWPVSRKQLRRASTGNMERDRVQIILPQKNRPIKEDQKLKVSHVKGGNSTAPSKPEFITLKAPLEKVPDHSESNPHVQDSSAEASELAVAGTLPIDAECFVVSHDDVTDCGDGESLDGAESIELEMPLAIQDIDESDEHIEDTIQPADSVCGVEGQSPVRPVPDESENECASSDNRTPLTVIASEKHEQALLGTKSESLPKGSVKPKAKAALSMTRDKGSSQKSARTSHLTSTRTAVDSSSGPKTARKPADVTATTKFSNPERKIRPTVTSALQKVKEIKVHSASNSKDSSAEPSRLAKLKASTTKTAPSPSLASGKQTDRKMTGNNVGKNAQILPKKREDRVKTGPLKLSRSINMSGKSLSGVKLRTVRKEKIAPPINSSKKVSGTGNSSIDAKDSKQRILKTASPKVRKLETNNKEIGPRKASVSTEKIDTARTATARRPKPAPATTSSTVVPAQPPRKLTFRRGKVLNPDESSGSTPRRLRFRPAIAAADATAKSRGGRIASRRIGGGGSGAAARDAGTEVVVLRQRQEGKETKKQEPGLFNNVIEETASRLVAEARKSKVKALVGAFETVISLQETSKAAAPAMAAGVVVP</sequence>
<dbReference type="InterPro" id="IPR012417">
    <property type="entry name" value="CaM-bd_dom_pln"/>
</dbReference>
<feature type="domain" description="Calmodulin-binding" evidence="2">
    <location>
        <begin position="629"/>
        <end position="747"/>
    </location>
</feature>
<protein>
    <recommendedName>
        <fullName evidence="2">Calmodulin-binding domain-containing protein</fullName>
    </recommendedName>
</protein>
<feature type="compositionally biased region" description="Polar residues" evidence="1">
    <location>
        <begin position="340"/>
        <end position="349"/>
    </location>
</feature>
<name>A0A811RB87_9POAL</name>
<feature type="compositionally biased region" description="Basic and acidic residues" evidence="1">
    <location>
        <begin position="581"/>
        <end position="592"/>
    </location>
</feature>
<feature type="region of interest" description="Disordered" evidence="1">
    <location>
        <begin position="545"/>
        <end position="626"/>
    </location>
</feature>
<evidence type="ECO:0000259" key="2">
    <source>
        <dbReference type="SMART" id="SM01054"/>
    </source>
</evidence>
<feature type="compositionally biased region" description="Polar residues" evidence="1">
    <location>
        <begin position="549"/>
        <end position="563"/>
    </location>
</feature>
<evidence type="ECO:0000256" key="1">
    <source>
        <dbReference type="SAM" id="MobiDB-lite"/>
    </source>
</evidence>
<dbReference type="PANTHER" id="PTHR33349:SF37">
    <property type="entry name" value="CALMODULIN-BINDING DOMAIN-CONTAINING PROTEIN"/>
    <property type="match status" value="1"/>
</dbReference>
<dbReference type="OrthoDB" id="766386at2759"/>
<keyword evidence="4" id="KW-1185">Reference proteome</keyword>
<feature type="compositionally biased region" description="Polar residues" evidence="1">
    <location>
        <begin position="392"/>
        <end position="414"/>
    </location>
</feature>
<dbReference type="GO" id="GO:0005516">
    <property type="term" value="F:calmodulin binding"/>
    <property type="evidence" value="ECO:0007669"/>
    <property type="project" value="InterPro"/>
</dbReference>
<dbReference type="PANTHER" id="PTHR33349">
    <property type="entry name" value="EMB|CAB62594.1"/>
    <property type="match status" value="1"/>
</dbReference>
<feature type="compositionally biased region" description="Polar residues" evidence="1">
    <location>
        <begin position="454"/>
        <end position="464"/>
    </location>
</feature>
<dbReference type="EMBL" id="CAJGYO010000014">
    <property type="protein sequence ID" value="CAD6267259.1"/>
    <property type="molecule type" value="Genomic_DNA"/>
</dbReference>
<reference evidence="3" key="1">
    <citation type="submission" date="2020-10" db="EMBL/GenBank/DDBJ databases">
        <authorList>
            <person name="Han B."/>
            <person name="Lu T."/>
            <person name="Zhao Q."/>
            <person name="Huang X."/>
            <person name="Zhao Y."/>
        </authorList>
    </citation>
    <scope>NUCLEOTIDE SEQUENCE</scope>
</reference>
<feature type="compositionally biased region" description="Polar residues" evidence="1">
    <location>
        <begin position="473"/>
        <end position="488"/>
    </location>
</feature>
<dbReference type="AlphaFoldDB" id="A0A811RB87"/>
<dbReference type="SMART" id="SM01054">
    <property type="entry name" value="CaM_binding"/>
    <property type="match status" value="1"/>
</dbReference>
<gene>
    <name evidence="3" type="ORF">NCGR_LOCUS50564</name>
</gene>
<proteinExistence type="predicted"/>
<dbReference type="Pfam" id="PF07839">
    <property type="entry name" value="CaM_binding"/>
    <property type="match status" value="1"/>
</dbReference>
<evidence type="ECO:0000313" key="3">
    <source>
        <dbReference type="EMBL" id="CAD6267259.1"/>
    </source>
</evidence>
<comment type="caution">
    <text evidence="3">The sequence shown here is derived from an EMBL/GenBank/DDBJ whole genome shotgun (WGS) entry which is preliminary data.</text>
</comment>
<feature type="region of interest" description="Disordered" evidence="1">
    <location>
        <begin position="320"/>
        <end position="517"/>
    </location>
</feature>
<dbReference type="Proteomes" id="UP000604825">
    <property type="component" value="Unassembled WGS sequence"/>
</dbReference>